<evidence type="ECO:0000313" key="2">
    <source>
        <dbReference type="EMBL" id="GGH61486.1"/>
    </source>
</evidence>
<dbReference type="PROSITE" id="PS51257">
    <property type="entry name" value="PROKAR_LIPOPROTEIN"/>
    <property type="match status" value="1"/>
</dbReference>
<keyword evidence="1" id="KW-0812">Transmembrane</keyword>
<protein>
    <recommendedName>
        <fullName evidence="4">Lipoprotein</fullName>
    </recommendedName>
</protein>
<sequence>MYNKVIYFFLVFNLVFFGIVGCTTETSATQEMAQALMKLDNNSDLFLFESILYKKVKTVNEAEFKSVDATLYGEISMEHNKSTKKFKSGMATVLPPGTKLFRSIEHPEYVYSREEGNYTMYKSVPEG</sequence>
<evidence type="ECO:0008006" key="4">
    <source>
        <dbReference type="Google" id="ProtNLM"/>
    </source>
</evidence>
<organism evidence="2 3">
    <name type="scientific">Paenibacillus silvae</name>
    <dbReference type="NCBI Taxonomy" id="1325358"/>
    <lineage>
        <taxon>Bacteria</taxon>
        <taxon>Bacillati</taxon>
        <taxon>Bacillota</taxon>
        <taxon>Bacilli</taxon>
        <taxon>Bacillales</taxon>
        <taxon>Paenibacillaceae</taxon>
        <taxon>Paenibacillus</taxon>
    </lineage>
</organism>
<keyword evidence="3" id="KW-1185">Reference proteome</keyword>
<gene>
    <name evidence="2" type="ORF">GCM10008014_36990</name>
</gene>
<dbReference type="RefSeq" id="WP_188593387.1">
    <property type="nucleotide sequence ID" value="NZ_BMFU01000005.1"/>
</dbReference>
<keyword evidence="1" id="KW-0472">Membrane</keyword>
<accession>A0ABQ1ZEB9</accession>
<feature type="transmembrane region" description="Helical" evidence="1">
    <location>
        <begin position="6"/>
        <end position="28"/>
    </location>
</feature>
<evidence type="ECO:0000313" key="3">
    <source>
        <dbReference type="Proteomes" id="UP000652153"/>
    </source>
</evidence>
<evidence type="ECO:0000256" key="1">
    <source>
        <dbReference type="SAM" id="Phobius"/>
    </source>
</evidence>
<comment type="caution">
    <text evidence="2">The sequence shown here is derived from an EMBL/GenBank/DDBJ whole genome shotgun (WGS) entry which is preliminary data.</text>
</comment>
<name>A0ABQ1ZEB9_9BACL</name>
<dbReference type="Proteomes" id="UP000652153">
    <property type="component" value="Unassembled WGS sequence"/>
</dbReference>
<keyword evidence="1" id="KW-1133">Transmembrane helix</keyword>
<dbReference type="EMBL" id="BMFU01000005">
    <property type="protein sequence ID" value="GGH61486.1"/>
    <property type="molecule type" value="Genomic_DNA"/>
</dbReference>
<proteinExistence type="predicted"/>
<reference evidence="3" key="1">
    <citation type="journal article" date="2019" name="Int. J. Syst. Evol. Microbiol.">
        <title>The Global Catalogue of Microorganisms (GCM) 10K type strain sequencing project: providing services to taxonomists for standard genome sequencing and annotation.</title>
        <authorList>
            <consortium name="The Broad Institute Genomics Platform"/>
            <consortium name="The Broad Institute Genome Sequencing Center for Infectious Disease"/>
            <person name="Wu L."/>
            <person name="Ma J."/>
        </authorList>
    </citation>
    <scope>NUCLEOTIDE SEQUENCE [LARGE SCALE GENOMIC DNA]</scope>
    <source>
        <strain evidence="3">CGMCC 1.12770</strain>
    </source>
</reference>